<sequence>MSTAPTQGLSISEAADRTGLSADTLRYYERIGLMDPVPRSASGQRVYGEGELDRLELINRLRDTGMPIRGMLEYARLVRRGPEAAARRRGMLVEHRKRLRAEMERTEETVRYLDYKIGVYDELLAGEADDRPAAGG</sequence>
<dbReference type="InterPro" id="IPR000551">
    <property type="entry name" value="MerR-type_HTH_dom"/>
</dbReference>
<dbReference type="PANTHER" id="PTHR30204">
    <property type="entry name" value="REDOX-CYCLING DRUG-SENSING TRANSCRIPTIONAL ACTIVATOR SOXR"/>
    <property type="match status" value="1"/>
</dbReference>
<organism evidence="3 4">
    <name type="scientific">Streptomonospora salina</name>
    <dbReference type="NCBI Taxonomy" id="104205"/>
    <lineage>
        <taxon>Bacteria</taxon>
        <taxon>Bacillati</taxon>
        <taxon>Actinomycetota</taxon>
        <taxon>Actinomycetes</taxon>
        <taxon>Streptosporangiales</taxon>
        <taxon>Nocardiopsidaceae</taxon>
        <taxon>Streptomonospora</taxon>
    </lineage>
</organism>
<evidence type="ECO:0000313" key="3">
    <source>
        <dbReference type="EMBL" id="MBB6001107.1"/>
    </source>
</evidence>
<reference evidence="3 4" key="1">
    <citation type="submission" date="2020-08" db="EMBL/GenBank/DDBJ databases">
        <title>Sequencing the genomes of 1000 actinobacteria strains.</title>
        <authorList>
            <person name="Klenk H.-P."/>
        </authorList>
    </citation>
    <scope>NUCLEOTIDE SEQUENCE [LARGE SCALE GENOMIC DNA]</scope>
    <source>
        <strain evidence="3 4">DSM 44593</strain>
    </source>
</reference>
<dbReference type="GO" id="GO:0003677">
    <property type="term" value="F:DNA binding"/>
    <property type="evidence" value="ECO:0007669"/>
    <property type="project" value="UniProtKB-KW"/>
</dbReference>
<evidence type="ECO:0000259" key="2">
    <source>
        <dbReference type="PROSITE" id="PS50937"/>
    </source>
</evidence>
<dbReference type="InterPro" id="IPR009061">
    <property type="entry name" value="DNA-bd_dom_put_sf"/>
</dbReference>
<keyword evidence="1 3" id="KW-0238">DNA-binding</keyword>
<dbReference type="RefSeq" id="WP_184640147.1">
    <property type="nucleotide sequence ID" value="NZ_BAABKT010000018.1"/>
</dbReference>
<dbReference type="InterPro" id="IPR047057">
    <property type="entry name" value="MerR_fam"/>
</dbReference>
<dbReference type="SMART" id="SM00422">
    <property type="entry name" value="HTH_MERR"/>
    <property type="match status" value="1"/>
</dbReference>
<comment type="caution">
    <text evidence="3">The sequence shown here is derived from an EMBL/GenBank/DDBJ whole genome shotgun (WGS) entry which is preliminary data.</text>
</comment>
<evidence type="ECO:0000313" key="4">
    <source>
        <dbReference type="Proteomes" id="UP000578077"/>
    </source>
</evidence>
<feature type="domain" description="HTH merR-type" evidence="2">
    <location>
        <begin position="8"/>
        <end position="77"/>
    </location>
</feature>
<evidence type="ECO:0000256" key="1">
    <source>
        <dbReference type="ARBA" id="ARBA00023125"/>
    </source>
</evidence>
<dbReference type="PANTHER" id="PTHR30204:SF98">
    <property type="entry name" value="HTH-TYPE TRANSCRIPTIONAL REGULATOR ADHR"/>
    <property type="match status" value="1"/>
</dbReference>
<gene>
    <name evidence="3" type="ORF">HNR25_004936</name>
</gene>
<dbReference type="PROSITE" id="PS00552">
    <property type="entry name" value="HTH_MERR_1"/>
    <property type="match status" value="1"/>
</dbReference>
<dbReference type="Gene3D" id="1.10.1660.10">
    <property type="match status" value="1"/>
</dbReference>
<name>A0A841EAQ4_9ACTN</name>
<accession>A0A841EAQ4</accession>
<dbReference type="EMBL" id="JACHLY010000002">
    <property type="protein sequence ID" value="MBB6001107.1"/>
    <property type="molecule type" value="Genomic_DNA"/>
</dbReference>
<dbReference type="CDD" id="cd01109">
    <property type="entry name" value="HTH_YyaN"/>
    <property type="match status" value="1"/>
</dbReference>
<dbReference type="Proteomes" id="UP000578077">
    <property type="component" value="Unassembled WGS sequence"/>
</dbReference>
<keyword evidence="4" id="KW-1185">Reference proteome</keyword>
<dbReference type="PROSITE" id="PS50937">
    <property type="entry name" value="HTH_MERR_2"/>
    <property type="match status" value="1"/>
</dbReference>
<dbReference type="Pfam" id="PF13411">
    <property type="entry name" value="MerR_1"/>
    <property type="match status" value="1"/>
</dbReference>
<proteinExistence type="predicted"/>
<protein>
    <submittedName>
        <fullName evidence="3">DNA-binding transcriptional MerR regulator</fullName>
    </submittedName>
</protein>
<dbReference type="PRINTS" id="PR00040">
    <property type="entry name" value="HTHMERR"/>
</dbReference>
<dbReference type="GO" id="GO:0003700">
    <property type="term" value="F:DNA-binding transcription factor activity"/>
    <property type="evidence" value="ECO:0007669"/>
    <property type="project" value="InterPro"/>
</dbReference>
<dbReference type="SUPFAM" id="SSF46955">
    <property type="entry name" value="Putative DNA-binding domain"/>
    <property type="match status" value="1"/>
</dbReference>
<dbReference type="AlphaFoldDB" id="A0A841EAQ4"/>